<gene>
    <name evidence="1" type="ORF">HRQ87_07250</name>
</gene>
<reference evidence="1 2" key="1">
    <citation type="submission" date="2020-06" db="EMBL/GenBank/DDBJ databases">
        <title>Sulfitobacter algicola sp. nov., isolated from green algae.</title>
        <authorList>
            <person name="Wang C."/>
        </authorList>
    </citation>
    <scope>NUCLEOTIDE SEQUENCE [LARGE SCALE GENOMIC DNA]</scope>
    <source>
        <strain evidence="1 2">1151</strain>
    </source>
</reference>
<organism evidence="1 2">
    <name type="scientific">Parasulfitobacter algicola</name>
    <dbReference type="NCBI Taxonomy" id="2614809"/>
    <lineage>
        <taxon>Bacteria</taxon>
        <taxon>Pseudomonadati</taxon>
        <taxon>Pseudomonadota</taxon>
        <taxon>Alphaproteobacteria</taxon>
        <taxon>Rhodobacterales</taxon>
        <taxon>Roseobacteraceae</taxon>
        <taxon>Parasulfitobacter</taxon>
    </lineage>
</organism>
<evidence type="ECO:0000313" key="2">
    <source>
        <dbReference type="Proteomes" id="UP000777935"/>
    </source>
</evidence>
<comment type="caution">
    <text evidence="1">The sequence shown here is derived from an EMBL/GenBank/DDBJ whole genome shotgun (WGS) entry which is preliminary data.</text>
</comment>
<accession>A0ABX2INX8</accession>
<name>A0ABX2INX8_9RHOB</name>
<evidence type="ECO:0000313" key="1">
    <source>
        <dbReference type="EMBL" id="NSX54599.1"/>
    </source>
</evidence>
<dbReference type="Pfam" id="PF14076">
    <property type="entry name" value="DUF4258"/>
    <property type="match status" value="1"/>
</dbReference>
<dbReference type="InterPro" id="IPR025354">
    <property type="entry name" value="DUF4258"/>
</dbReference>
<dbReference type="EMBL" id="JABUFE010000003">
    <property type="protein sequence ID" value="NSX54599.1"/>
    <property type="molecule type" value="Genomic_DNA"/>
</dbReference>
<sequence>MSQKVEPWNPTEATYAIREIAQHPALSVAYKVHATQRLIERGLIVSDILYLMKNGFVLKDAKPATKNGYFKYNIECSTPNSNGRQICAVVIPNFNSMTIKIVTVFWVDETDNRSGTLMEVQK</sequence>
<proteinExistence type="predicted"/>
<keyword evidence="2" id="KW-1185">Reference proteome</keyword>
<protein>
    <submittedName>
        <fullName evidence="1">DUF4258 domain-containing protein</fullName>
    </submittedName>
</protein>
<dbReference type="RefSeq" id="WP_174136783.1">
    <property type="nucleotide sequence ID" value="NZ_JABUFE010000003.1"/>
</dbReference>
<dbReference type="Proteomes" id="UP000777935">
    <property type="component" value="Unassembled WGS sequence"/>
</dbReference>